<gene>
    <name evidence="8" type="ORF">ANIA_10961</name>
</gene>
<evidence type="ECO:0000256" key="1">
    <source>
        <dbReference type="ARBA" id="ARBA00004123"/>
    </source>
</evidence>
<dbReference type="KEGG" id="ani:ANIA_10961"/>
<dbReference type="PANTHER" id="PTHR46910">
    <property type="entry name" value="TRANSCRIPTION FACTOR PDR1"/>
    <property type="match status" value="1"/>
</dbReference>
<evidence type="ECO:0000313" key="9">
    <source>
        <dbReference type="Proteomes" id="UP000000560"/>
    </source>
</evidence>
<evidence type="ECO:0000313" key="8">
    <source>
        <dbReference type="EMBL" id="CBF79654.1"/>
    </source>
</evidence>
<dbReference type="SUPFAM" id="SSF57701">
    <property type="entry name" value="Zn2/Cys6 DNA-binding domain"/>
    <property type="match status" value="1"/>
</dbReference>
<dbReference type="GO" id="GO:0043565">
    <property type="term" value="F:sequence-specific DNA binding"/>
    <property type="evidence" value="ECO:0000318"/>
    <property type="project" value="GO_Central"/>
</dbReference>
<evidence type="ECO:0000256" key="4">
    <source>
        <dbReference type="ARBA" id="ARBA00023125"/>
    </source>
</evidence>
<dbReference type="GO" id="GO:0000981">
    <property type="term" value="F:DNA-binding transcription factor activity, RNA polymerase II-specific"/>
    <property type="evidence" value="ECO:0000318"/>
    <property type="project" value="GO_Central"/>
</dbReference>
<evidence type="ECO:0000256" key="3">
    <source>
        <dbReference type="ARBA" id="ARBA00023015"/>
    </source>
</evidence>
<dbReference type="HOGENOM" id="CLU_010813_1_1_1"/>
<dbReference type="OMA" id="VKGECFW"/>
<evidence type="ECO:0000256" key="2">
    <source>
        <dbReference type="ARBA" id="ARBA00022723"/>
    </source>
</evidence>
<keyword evidence="9" id="KW-1185">Reference proteome</keyword>
<keyword evidence="6" id="KW-0539">Nucleus</keyword>
<dbReference type="CDD" id="cd00067">
    <property type="entry name" value="GAL4"/>
    <property type="match status" value="1"/>
</dbReference>
<evidence type="ECO:0000256" key="5">
    <source>
        <dbReference type="ARBA" id="ARBA00023163"/>
    </source>
</evidence>
<dbReference type="RefSeq" id="XP_050467983.1">
    <property type="nucleotide sequence ID" value="XM_050612021.1"/>
</dbReference>
<dbReference type="InterPro" id="IPR050987">
    <property type="entry name" value="AtrR-like"/>
</dbReference>
<dbReference type="GeneID" id="74896701"/>
<dbReference type="Proteomes" id="UP000000560">
    <property type="component" value="Chromosome IV"/>
</dbReference>
<reference evidence="9" key="2">
    <citation type="journal article" date="2009" name="Fungal Genet. Biol.">
        <title>The 2008 update of the Aspergillus nidulans genome annotation: a community effort.</title>
        <authorList>
            <person name="Wortman J.R."/>
            <person name="Gilsenan J.M."/>
            <person name="Joardar V."/>
            <person name="Deegan J."/>
            <person name="Clutterbuck J."/>
            <person name="Andersen M.R."/>
            <person name="Archer D."/>
            <person name="Bencina M."/>
            <person name="Braus G."/>
            <person name="Coutinho P."/>
            <person name="von Dohren H."/>
            <person name="Doonan J."/>
            <person name="Driessen A.J."/>
            <person name="Durek P."/>
            <person name="Espeso E."/>
            <person name="Fekete E."/>
            <person name="Flipphi M."/>
            <person name="Estrada C.G."/>
            <person name="Geysens S."/>
            <person name="Goldman G."/>
            <person name="de Groot P.W."/>
            <person name="Hansen K."/>
            <person name="Harris S.D."/>
            <person name="Heinekamp T."/>
            <person name="Helmstaedt K."/>
            <person name="Henrissat B."/>
            <person name="Hofmann G."/>
            <person name="Homan T."/>
            <person name="Horio T."/>
            <person name="Horiuchi H."/>
            <person name="James S."/>
            <person name="Jones M."/>
            <person name="Karaffa L."/>
            <person name="Karanyi Z."/>
            <person name="Kato M."/>
            <person name="Keller N."/>
            <person name="Kelly D.E."/>
            <person name="Kiel J.A."/>
            <person name="Kim J.M."/>
            <person name="van der Klei I.J."/>
            <person name="Klis F.M."/>
            <person name="Kovalchuk A."/>
            <person name="Krasevec N."/>
            <person name="Kubicek C.P."/>
            <person name="Liu B."/>
            <person name="Maccabe A."/>
            <person name="Meyer V."/>
            <person name="Mirabito P."/>
            <person name="Miskei M."/>
            <person name="Mos M."/>
            <person name="Mullins J."/>
            <person name="Nelson D.R."/>
            <person name="Nielsen J."/>
            <person name="Oakley B.R."/>
            <person name="Osmani S.A."/>
            <person name="Pakula T."/>
            <person name="Paszewski A."/>
            <person name="Paulsen I."/>
            <person name="Pilsyk S."/>
            <person name="Pocsi I."/>
            <person name="Punt P.J."/>
            <person name="Ram A.F."/>
            <person name="Ren Q."/>
            <person name="Robellet X."/>
            <person name="Robson G."/>
            <person name="Seiboth B."/>
            <person name="van Solingen P."/>
            <person name="Specht T."/>
            <person name="Sun J."/>
            <person name="Taheri-Talesh N."/>
            <person name="Takeshita N."/>
            <person name="Ussery D."/>
            <person name="vanKuyk P.A."/>
            <person name="Visser H."/>
            <person name="van de Vondervoort P.J."/>
            <person name="de Vries R.P."/>
            <person name="Walton J."/>
            <person name="Xiang X."/>
            <person name="Xiong Y."/>
            <person name="Zeng A.P."/>
            <person name="Brandt B.W."/>
            <person name="Cornell M.J."/>
            <person name="van den Hondel C.A."/>
            <person name="Visser J."/>
            <person name="Oliver S.G."/>
            <person name="Turner G."/>
        </authorList>
    </citation>
    <scope>GENOME REANNOTATION</scope>
    <source>
        <strain evidence="9">FGSC A4 / ATCC 38163 / CBS 112.46 / NRRL 194 / M139</strain>
    </source>
</reference>
<dbReference type="eggNOG" id="ENOG502SKXY">
    <property type="taxonomic scope" value="Eukaryota"/>
</dbReference>
<dbReference type="SMART" id="SM00066">
    <property type="entry name" value="GAL4"/>
    <property type="match status" value="1"/>
</dbReference>
<dbReference type="InterPro" id="IPR036864">
    <property type="entry name" value="Zn2-C6_fun-type_DNA-bd_sf"/>
</dbReference>
<dbReference type="InParanoid" id="C8VBR0"/>
<dbReference type="InterPro" id="IPR007219">
    <property type="entry name" value="XnlR_reg_dom"/>
</dbReference>
<evidence type="ECO:0000259" key="7">
    <source>
        <dbReference type="PROSITE" id="PS50048"/>
    </source>
</evidence>
<dbReference type="GO" id="GO:0006351">
    <property type="term" value="P:DNA-templated transcription"/>
    <property type="evidence" value="ECO:0007669"/>
    <property type="project" value="InterPro"/>
</dbReference>
<name>C8VBR0_EMENI</name>
<sequence length="556" mass="62502">MHDNVPHTTARKFTACDVCYRRKIKCDGVRPRCNWCLHQQLDCTYRRPFPRKGAKRTAASSTVTNRASLIERIRRLDERRTDAMSSDINDCQAGAPNLLPEGLRWIKSRTGIAISLPTSHHAPWEKPPSSTDNLDLWPNGTALELPTKPILRQYLDAYLSSLMHKVFPVVDSSLFPLTIRAAYQQRGPGLESPNPSARACVFAFTALVSCLGQVDPGSSVARPPPVPCREYIMQARRILPAILQEPPNLDALQTTLLLALISVITGELQIAVYYTSIASRFVIASGAHTMTDTLAPPSTPDVIAKKHLRTLFWLCYTLDKDLALRTGQAHVLKDDDCALDIPPAYHEHLHSCLDHSPGTDADIRGPIFPVDLRLSMIKARAFTALYSYNGLRKSDTELIRSIRELDEELECWRTSLPPHLRPQLSFMPKHEKPKNTFLIITHMSYYSCVNLIHLASSRCNAWRSPSLDGGALIHGLQSSLTVSVEASRSLLLFLRDSEFRRPDADNVESDMKLLALAEQTTGRLFLRRNNPMDRVIDLAPINEFITWLRKHAERAI</sequence>
<keyword evidence="3" id="KW-0805">Transcription regulation</keyword>
<dbReference type="OrthoDB" id="9993796at2759"/>
<protein>
    <submittedName>
        <fullName evidence="8">Zn(II)2Cys6 transcription factor (Eurofung)</fullName>
    </submittedName>
</protein>
<dbReference type="InterPro" id="IPR001138">
    <property type="entry name" value="Zn2Cys6_DnaBD"/>
</dbReference>
<accession>C8VBR0</accession>
<comment type="subcellular location">
    <subcellularLocation>
        <location evidence="1">Nucleus</location>
    </subcellularLocation>
</comment>
<dbReference type="PROSITE" id="PS50048">
    <property type="entry name" value="ZN2_CY6_FUNGAL_2"/>
    <property type="match status" value="1"/>
</dbReference>
<reference evidence="9" key="1">
    <citation type="journal article" date="2005" name="Nature">
        <title>Sequencing of Aspergillus nidulans and comparative analysis with A. fumigatus and A. oryzae.</title>
        <authorList>
            <person name="Galagan J.E."/>
            <person name="Calvo S.E."/>
            <person name="Cuomo C."/>
            <person name="Ma L.J."/>
            <person name="Wortman J.R."/>
            <person name="Batzoglou S."/>
            <person name="Lee S.I."/>
            <person name="Basturkmen M."/>
            <person name="Spevak C.C."/>
            <person name="Clutterbuck J."/>
            <person name="Kapitonov V."/>
            <person name="Jurka J."/>
            <person name="Scazzocchio C."/>
            <person name="Farman M."/>
            <person name="Butler J."/>
            <person name="Purcell S."/>
            <person name="Harris S."/>
            <person name="Braus G.H."/>
            <person name="Draht O."/>
            <person name="Busch S."/>
            <person name="D'Enfert C."/>
            <person name="Bouchier C."/>
            <person name="Goldman G.H."/>
            <person name="Bell-Pedersen D."/>
            <person name="Griffiths-Jones S."/>
            <person name="Doonan J.H."/>
            <person name="Yu J."/>
            <person name="Vienken K."/>
            <person name="Pain A."/>
            <person name="Freitag M."/>
            <person name="Selker E.U."/>
            <person name="Archer D.B."/>
            <person name="Penalva M.A."/>
            <person name="Oakley B.R."/>
            <person name="Momany M."/>
            <person name="Tanaka T."/>
            <person name="Kumagai T."/>
            <person name="Asai K."/>
            <person name="Machida M."/>
            <person name="Nierman W.C."/>
            <person name="Denning D.W."/>
            <person name="Caddick M."/>
            <person name="Hynes M."/>
            <person name="Paoletti M."/>
            <person name="Fischer R."/>
            <person name="Miller B."/>
            <person name="Dyer P."/>
            <person name="Sachs M.S."/>
            <person name="Osmani S.A."/>
            <person name="Birren B.W."/>
        </authorList>
    </citation>
    <scope>NUCLEOTIDE SEQUENCE [LARGE SCALE GENOMIC DNA]</scope>
    <source>
        <strain evidence="9">FGSC A4 / ATCC 38163 / CBS 112.46 / NRRL 194 / M139</strain>
    </source>
</reference>
<dbReference type="AlphaFoldDB" id="C8VBR0"/>
<evidence type="ECO:0000256" key="6">
    <source>
        <dbReference type="ARBA" id="ARBA00023242"/>
    </source>
</evidence>
<dbReference type="GO" id="GO:0005634">
    <property type="term" value="C:nucleus"/>
    <property type="evidence" value="ECO:0000318"/>
    <property type="project" value="GO_Central"/>
</dbReference>
<organism evidence="8 9">
    <name type="scientific">Emericella nidulans (strain FGSC A4 / ATCC 38163 / CBS 112.46 / NRRL 194 / M139)</name>
    <name type="common">Aspergillus nidulans</name>
    <dbReference type="NCBI Taxonomy" id="227321"/>
    <lineage>
        <taxon>Eukaryota</taxon>
        <taxon>Fungi</taxon>
        <taxon>Dikarya</taxon>
        <taxon>Ascomycota</taxon>
        <taxon>Pezizomycotina</taxon>
        <taxon>Eurotiomycetes</taxon>
        <taxon>Eurotiomycetidae</taxon>
        <taxon>Eurotiales</taxon>
        <taxon>Aspergillaceae</taxon>
        <taxon>Aspergillus</taxon>
        <taxon>Aspergillus subgen. Nidulantes</taxon>
    </lineage>
</organism>
<keyword evidence="5" id="KW-0804">Transcription</keyword>
<keyword evidence="2" id="KW-0479">Metal-binding</keyword>
<dbReference type="GO" id="GO:0045944">
    <property type="term" value="P:positive regulation of transcription by RNA polymerase II"/>
    <property type="evidence" value="ECO:0000318"/>
    <property type="project" value="GO_Central"/>
</dbReference>
<feature type="domain" description="Zn(2)-C6 fungal-type" evidence="7">
    <location>
        <begin position="15"/>
        <end position="45"/>
    </location>
</feature>
<dbReference type="PANTHER" id="PTHR46910:SF37">
    <property type="entry name" value="ZN(II)2CYS6 TRANSCRIPTION FACTOR (EUROFUNG)"/>
    <property type="match status" value="1"/>
</dbReference>
<dbReference type="EMBL" id="BN001304">
    <property type="protein sequence ID" value="CBF79654.1"/>
    <property type="molecule type" value="Genomic_DNA"/>
</dbReference>
<dbReference type="STRING" id="227321.C8VBR0"/>
<dbReference type="Gene3D" id="4.10.240.10">
    <property type="entry name" value="Zn(2)-C6 fungal-type DNA-binding domain"/>
    <property type="match status" value="1"/>
</dbReference>
<dbReference type="CDD" id="cd12148">
    <property type="entry name" value="fungal_TF_MHR"/>
    <property type="match status" value="1"/>
</dbReference>
<dbReference type="GO" id="GO:0008270">
    <property type="term" value="F:zinc ion binding"/>
    <property type="evidence" value="ECO:0007669"/>
    <property type="project" value="InterPro"/>
</dbReference>
<dbReference type="Pfam" id="PF00172">
    <property type="entry name" value="Zn_clus"/>
    <property type="match status" value="1"/>
</dbReference>
<proteinExistence type="predicted"/>
<dbReference type="Pfam" id="PF04082">
    <property type="entry name" value="Fungal_trans"/>
    <property type="match status" value="1"/>
</dbReference>
<keyword evidence="4" id="KW-0238">DNA-binding</keyword>
<dbReference type="SMART" id="SM00906">
    <property type="entry name" value="Fungal_trans"/>
    <property type="match status" value="1"/>
</dbReference>